<comment type="subcellular location">
    <subcellularLocation>
        <location evidence="1">Nucleus</location>
    </subcellularLocation>
</comment>
<dbReference type="GO" id="GO:0061630">
    <property type="term" value="F:ubiquitin protein ligase activity"/>
    <property type="evidence" value="ECO:0007669"/>
    <property type="project" value="InterPro"/>
</dbReference>
<keyword evidence="5" id="KW-0677">Repeat</keyword>
<evidence type="ECO:0000256" key="14">
    <source>
        <dbReference type="SAM" id="MobiDB-lite"/>
    </source>
</evidence>
<keyword evidence="2 12" id="KW-0853">WD repeat</keyword>
<evidence type="ECO:0000256" key="9">
    <source>
        <dbReference type="ARBA" id="ARBA00023054"/>
    </source>
</evidence>
<accession>A0A1E1XD65</accession>
<dbReference type="AlphaFoldDB" id="A0A1E1XD65"/>
<dbReference type="PROSITE" id="PS50082">
    <property type="entry name" value="WD_REPEATS_2"/>
    <property type="match status" value="2"/>
</dbReference>
<evidence type="ECO:0000256" key="1">
    <source>
        <dbReference type="ARBA" id="ARBA00004123"/>
    </source>
</evidence>
<protein>
    <submittedName>
        <fullName evidence="16">Putative ubiquitin ligase cop1</fullName>
    </submittedName>
</protein>
<keyword evidence="9 13" id="KW-0175">Coiled coil</keyword>
<keyword evidence="4" id="KW-0479">Metal-binding</keyword>
<dbReference type="PANTHER" id="PTHR44080">
    <property type="entry name" value="E3 UBIQUITIN-PROTEIN LIGASE COP1"/>
    <property type="match status" value="1"/>
</dbReference>
<dbReference type="InterPro" id="IPR015943">
    <property type="entry name" value="WD40/YVTN_repeat-like_dom_sf"/>
</dbReference>
<dbReference type="GO" id="GO:0016874">
    <property type="term" value="F:ligase activity"/>
    <property type="evidence" value="ECO:0007669"/>
    <property type="project" value="UniProtKB-KW"/>
</dbReference>
<dbReference type="Pfam" id="PF00400">
    <property type="entry name" value="WD40"/>
    <property type="match status" value="5"/>
</dbReference>
<evidence type="ECO:0000256" key="4">
    <source>
        <dbReference type="ARBA" id="ARBA00022723"/>
    </source>
</evidence>
<dbReference type="PRINTS" id="PR00320">
    <property type="entry name" value="GPROTEINBRPT"/>
</dbReference>
<dbReference type="CDD" id="cd00200">
    <property type="entry name" value="WD40"/>
    <property type="match status" value="1"/>
</dbReference>
<evidence type="ECO:0000259" key="15">
    <source>
        <dbReference type="PROSITE" id="PS50089"/>
    </source>
</evidence>
<keyword evidence="3" id="KW-0808">Transferase</keyword>
<feature type="repeat" description="WD" evidence="12">
    <location>
        <begin position="493"/>
        <end position="525"/>
    </location>
</feature>
<dbReference type="SMART" id="SM00184">
    <property type="entry name" value="RING"/>
    <property type="match status" value="1"/>
</dbReference>
<feature type="domain" description="RING-type" evidence="15">
    <location>
        <begin position="46"/>
        <end position="84"/>
    </location>
</feature>
<dbReference type="SUPFAM" id="SSF57850">
    <property type="entry name" value="RING/U-box"/>
    <property type="match status" value="1"/>
</dbReference>
<name>A0A1E1XD65_9ACAR</name>
<organism evidence="16">
    <name type="scientific">Amblyomma aureolatum</name>
    <dbReference type="NCBI Taxonomy" id="187763"/>
    <lineage>
        <taxon>Eukaryota</taxon>
        <taxon>Metazoa</taxon>
        <taxon>Ecdysozoa</taxon>
        <taxon>Arthropoda</taxon>
        <taxon>Chelicerata</taxon>
        <taxon>Arachnida</taxon>
        <taxon>Acari</taxon>
        <taxon>Parasitiformes</taxon>
        <taxon>Ixodida</taxon>
        <taxon>Ixodoidea</taxon>
        <taxon>Ixodidae</taxon>
        <taxon>Amblyomminae</taxon>
        <taxon>Amblyomma</taxon>
    </lineage>
</organism>
<dbReference type="InterPro" id="IPR001680">
    <property type="entry name" value="WD40_rpt"/>
</dbReference>
<evidence type="ECO:0000256" key="3">
    <source>
        <dbReference type="ARBA" id="ARBA00022679"/>
    </source>
</evidence>
<sequence>MASANNTRISIASTTPDQIRRARKRQPSVLNGISSSYEDRNSDFLCPICFDIIEEAHMTPCGHTFCYKCITTGLEYNNRCPKCNFVVEKKEQIYPNFLLNELITKYKQRAADKKMKLQGNNQVVSELHELIVQESDNMSLNDVYNMLDVLSKKKQQLEADCKAAQAQLLKEFLEQVRKHKQEQMDQLTTELSFIDEDLKSVEENAKDPEHFWLVDSGSRLPEEAAKPGNASSMQDGFNGSKHGSKPQWLQSTLASRRKRVHLHFDDLEECYLTTRTKHLNYNSADGLKEFTEDLSKFTRYSSIRPLATLNYATDLLNGTSIVSSIEFDKDNEFFAIAGVTKKIKVFEYGTVIQDIVDIHYPVNEMMCNSKISCISWSSYHKGMLASSDYEGTVTIWDAFTGQKVKMFQEHEKRCWSVDFNKVDTKIIASGSDDAKVKLWSIACDHSVISLEAKANVCCVKFNPASRFHLALGSADHCVYYYDLRSTKEPLCVFKGHKKAVSYVKFLNTTELVSASTDSQLKLWDIYFPYCQRSFKGHLNEKNFVGLATDGDYVACGSENNALYIYYKGLSKQVLKFRFDVVRNILEKDKKEEDSNEFVSAVCWRMGSSVVVAANSQGTIKVLELV</sequence>
<feature type="region of interest" description="Disordered" evidence="14">
    <location>
        <begin position="1"/>
        <end position="26"/>
    </location>
</feature>
<dbReference type="InterPro" id="IPR036322">
    <property type="entry name" value="WD40_repeat_dom_sf"/>
</dbReference>
<dbReference type="GO" id="GO:0043161">
    <property type="term" value="P:proteasome-mediated ubiquitin-dependent protein catabolic process"/>
    <property type="evidence" value="ECO:0007669"/>
    <property type="project" value="TreeGrafter"/>
</dbReference>
<evidence type="ECO:0000256" key="2">
    <source>
        <dbReference type="ARBA" id="ARBA00022574"/>
    </source>
</evidence>
<dbReference type="InterPro" id="IPR042755">
    <property type="entry name" value="COP1"/>
</dbReference>
<evidence type="ECO:0000313" key="16">
    <source>
        <dbReference type="EMBL" id="JAT97192.1"/>
    </source>
</evidence>
<dbReference type="InterPro" id="IPR013083">
    <property type="entry name" value="Znf_RING/FYVE/PHD"/>
</dbReference>
<evidence type="ECO:0000256" key="8">
    <source>
        <dbReference type="ARBA" id="ARBA00022833"/>
    </source>
</evidence>
<dbReference type="CDD" id="cd16504">
    <property type="entry name" value="RING-HC_COP1"/>
    <property type="match status" value="1"/>
</dbReference>
<feature type="repeat" description="WD" evidence="12">
    <location>
        <begin position="407"/>
        <end position="449"/>
    </location>
</feature>
<dbReference type="PROSITE" id="PS50294">
    <property type="entry name" value="WD_REPEATS_REGION"/>
    <property type="match status" value="1"/>
</dbReference>
<dbReference type="GO" id="GO:0008270">
    <property type="term" value="F:zinc ion binding"/>
    <property type="evidence" value="ECO:0007669"/>
    <property type="project" value="UniProtKB-KW"/>
</dbReference>
<keyword evidence="6 11" id="KW-0863">Zinc-finger</keyword>
<evidence type="ECO:0000256" key="5">
    <source>
        <dbReference type="ARBA" id="ARBA00022737"/>
    </source>
</evidence>
<keyword evidence="10" id="KW-0539">Nucleus</keyword>
<dbReference type="SUPFAM" id="SSF50978">
    <property type="entry name" value="WD40 repeat-like"/>
    <property type="match status" value="1"/>
</dbReference>
<evidence type="ECO:0000256" key="10">
    <source>
        <dbReference type="ARBA" id="ARBA00023242"/>
    </source>
</evidence>
<reference evidence="16" key="1">
    <citation type="journal article" date="2017" name="Front. Cell. Infect. Microbiol.">
        <title>The Distinct Transcriptional Response of the Midgut of Amblyomma sculptum and Amblyomma aureolatum Ticks to Rickettsia rickettsii Correlates to Their Differences in Susceptibility to Infection.</title>
        <authorList>
            <person name="Martins L.A."/>
            <person name="Galletti M.F.B.M."/>
            <person name="Ribeiro J.M."/>
            <person name="Fujita A."/>
            <person name="Costa F.B."/>
            <person name="Labruna M.B."/>
            <person name="Daffre S."/>
            <person name="Fogaca A.C."/>
        </authorList>
    </citation>
    <scope>NUCLEOTIDE SEQUENCE</scope>
</reference>
<dbReference type="InterPro" id="IPR001841">
    <property type="entry name" value="Znf_RING"/>
</dbReference>
<dbReference type="PROSITE" id="PS50089">
    <property type="entry name" value="ZF_RING_2"/>
    <property type="match status" value="1"/>
</dbReference>
<feature type="region of interest" description="Disordered" evidence="14">
    <location>
        <begin position="222"/>
        <end position="244"/>
    </location>
</feature>
<dbReference type="PROSITE" id="PS00678">
    <property type="entry name" value="WD_REPEATS_1"/>
    <property type="match status" value="1"/>
</dbReference>
<dbReference type="InterPro" id="IPR017907">
    <property type="entry name" value="Znf_RING_CS"/>
</dbReference>
<dbReference type="SMART" id="SM00320">
    <property type="entry name" value="WD40"/>
    <property type="match status" value="7"/>
</dbReference>
<evidence type="ECO:0000256" key="6">
    <source>
        <dbReference type="ARBA" id="ARBA00022771"/>
    </source>
</evidence>
<dbReference type="Pfam" id="PF13923">
    <property type="entry name" value="zf-C3HC4_2"/>
    <property type="match status" value="1"/>
</dbReference>
<dbReference type="FunFam" id="2.130.10.10:FF:000090">
    <property type="entry name" value="E3 ubiquitin-protein ligase RFWD2 isoform X1"/>
    <property type="match status" value="1"/>
</dbReference>
<keyword evidence="16" id="KW-0436">Ligase</keyword>
<keyword evidence="8" id="KW-0862">Zinc</keyword>
<evidence type="ECO:0000256" key="12">
    <source>
        <dbReference type="PROSITE-ProRule" id="PRU00221"/>
    </source>
</evidence>
<evidence type="ECO:0000256" key="7">
    <source>
        <dbReference type="ARBA" id="ARBA00022786"/>
    </source>
</evidence>
<dbReference type="Gene3D" id="3.30.40.10">
    <property type="entry name" value="Zinc/RING finger domain, C3HC4 (zinc finger)"/>
    <property type="match status" value="1"/>
</dbReference>
<proteinExistence type="evidence at transcript level"/>
<dbReference type="EMBL" id="GFAC01001996">
    <property type="protein sequence ID" value="JAT97192.1"/>
    <property type="molecule type" value="mRNA"/>
</dbReference>
<dbReference type="InterPro" id="IPR019775">
    <property type="entry name" value="WD40_repeat_CS"/>
</dbReference>
<feature type="compositionally biased region" description="Polar residues" evidence="14">
    <location>
        <begin position="1"/>
        <end position="17"/>
    </location>
</feature>
<dbReference type="PROSITE" id="PS00518">
    <property type="entry name" value="ZF_RING_1"/>
    <property type="match status" value="1"/>
</dbReference>
<dbReference type="PANTHER" id="PTHR44080:SF1">
    <property type="entry name" value="E3 UBIQUITIN-PROTEIN LIGASE COP1"/>
    <property type="match status" value="1"/>
</dbReference>
<dbReference type="InterPro" id="IPR020472">
    <property type="entry name" value="WD40_PAC1"/>
</dbReference>
<evidence type="ECO:0000256" key="13">
    <source>
        <dbReference type="SAM" id="Coils"/>
    </source>
</evidence>
<keyword evidence="7" id="KW-0833">Ubl conjugation pathway</keyword>
<evidence type="ECO:0000256" key="11">
    <source>
        <dbReference type="PROSITE-ProRule" id="PRU00175"/>
    </source>
</evidence>
<dbReference type="Gene3D" id="2.130.10.10">
    <property type="entry name" value="YVTN repeat-like/Quinoprotein amine dehydrogenase"/>
    <property type="match status" value="1"/>
</dbReference>
<dbReference type="GO" id="GO:0005634">
    <property type="term" value="C:nucleus"/>
    <property type="evidence" value="ECO:0007669"/>
    <property type="project" value="UniProtKB-SubCell"/>
</dbReference>
<feature type="coiled-coil region" evidence="13">
    <location>
        <begin position="140"/>
        <end position="204"/>
    </location>
</feature>